<evidence type="ECO:0000313" key="4">
    <source>
        <dbReference type="Proteomes" id="UP000177979"/>
    </source>
</evidence>
<keyword evidence="1" id="KW-0812">Transmembrane</keyword>
<keyword evidence="1" id="KW-0472">Membrane</keyword>
<evidence type="ECO:0008006" key="5">
    <source>
        <dbReference type="Google" id="ProtNLM"/>
    </source>
</evidence>
<comment type="caution">
    <text evidence="3">The sequence shown here is derived from an EMBL/GenBank/DDBJ whole genome shotgun (WGS) entry which is preliminary data.</text>
</comment>
<organism evidence="3 4">
    <name type="scientific">Candidatus Collierbacteria bacterium RIFCSPHIGHO2_01_FULL_50_25</name>
    <dbReference type="NCBI Taxonomy" id="1817722"/>
    <lineage>
        <taxon>Bacteria</taxon>
        <taxon>Candidatus Collieribacteriota</taxon>
    </lineage>
</organism>
<dbReference type="Proteomes" id="UP000177979">
    <property type="component" value="Unassembled WGS sequence"/>
</dbReference>
<sequence>MKPKKSITIGMILLLFPLFSPRAAEAGVLGLSLSPSIFEANIKPGKTITQVFTLKNNSAAEQTFVARVIPFTPGDALGNPSLRPNLLPEWLKYFSLSNSDIKLNEPFVLAANQSTQLILTINVPGRTGSGDLYSTLLVSSVVKDTPNVSSTMGAAIGSNLLLTISPLSHPPSLVRISDFAPTKTSFLFRYADVYLVDSLTPIYFSATAKNLGKYFVKSAGALKVEKNGANVSTQNLLANNILSNSERVLEGSPSGQLVYKPSLTSFGNYLVTLDLRNENSSSHAELTTLVLPIKITAVTTIAILVISSIIKVNKKKSDVKK</sequence>
<gene>
    <name evidence="3" type="ORF">A2703_00240</name>
</gene>
<proteinExistence type="predicted"/>
<dbReference type="AlphaFoldDB" id="A0A1F5EYM8"/>
<dbReference type="EMBL" id="MFAG01000004">
    <property type="protein sequence ID" value="OGD72396.1"/>
    <property type="molecule type" value="Genomic_DNA"/>
</dbReference>
<name>A0A1F5EYM8_9BACT</name>
<evidence type="ECO:0000256" key="2">
    <source>
        <dbReference type="SAM" id="SignalP"/>
    </source>
</evidence>
<dbReference type="STRING" id="1817722.A2703_00240"/>
<accession>A0A1F5EYM8</accession>
<evidence type="ECO:0000256" key="1">
    <source>
        <dbReference type="SAM" id="Phobius"/>
    </source>
</evidence>
<reference evidence="3 4" key="1">
    <citation type="journal article" date="2016" name="Nat. Commun.">
        <title>Thousands of microbial genomes shed light on interconnected biogeochemical processes in an aquifer system.</title>
        <authorList>
            <person name="Anantharaman K."/>
            <person name="Brown C.T."/>
            <person name="Hug L.A."/>
            <person name="Sharon I."/>
            <person name="Castelle C.J."/>
            <person name="Probst A.J."/>
            <person name="Thomas B.C."/>
            <person name="Singh A."/>
            <person name="Wilkins M.J."/>
            <person name="Karaoz U."/>
            <person name="Brodie E.L."/>
            <person name="Williams K.H."/>
            <person name="Hubbard S.S."/>
            <person name="Banfield J.F."/>
        </authorList>
    </citation>
    <scope>NUCLEOTIDE SEQUENCE [LARGE SCALE GENOMIC DNA]</scope>
</reference>
<feature type="chain" id="PRO_5009518482" description="DUF916 domain-containing protein" evidence="2">
    <location>
        <begin position="27"/>
        <end position="321"/>
    </location>
</feature>
<keyword evidence="1" id="KW-1133">Transmembrane helix</keyword>
<protein>
    <recommendedName>
        <fullName evidence="5">DUF916 domain-containing protein</fullName>
    </recommendedName>
</protein>
<feature type="transmembrane region" description="Helical" evidence="1">
    <location>
        <begin position="289"/>
        <end position="310"/>
    </location>
</feature>
<feature type="signal peptide" evidence="2">
    <location>
        <begin position="1"/>
        <end position="26"/>
    </location>
</feature>
<keyword evidence="2" id="KW-0732">Signal</keyword>
<evidence type="ECO:0000313" key="3">
    <source>
        <dbReference type="EMBL" id="OGD72396.1"/>
    </source>
</evidence>